<name>A0ABP1QD44_9HEXA</name>
<dbReference type="CDD" id="cd01670">
    <property type="entry name" value="Death"/>
    <property type="match status" value="1"/>
</dbReference>
<dbReference type="PROSITE" id="PS50017">
    <property type="entry name" value="DEATH_DOMAIN"/>
    <property type="match status" value="1"/>
</dbReference>
<feature type="domain" description="Death" evidence="2">
    <location>
        <begin position="38"/>
        <end position="106"/>
    </location>
</feature>
<evidence type="ECO:0000256" key="1">
    <source>
        <dbReference type="SAM" id="MobiDB-lite"/>
    </source>
</evidence>
<comment type="caution">
    <text evidence="3">The sequence shown here is derived from an EMBL/GenBank/DDBJ whole genome shotgun (WGS) entry which is preliminary data.</text>
</comment>
<gene>
    <name evidence="3" type="ORF">ODALV1_LOCUS9984</name>
</gene>
<dbReference type="Gene3D" id="1.10.533.10">
    <property type="entry name" value="Death Domain, Fas"/>
    <property type="match status" value="1"/>
</dbReference>
<protein>
    <recommendedName>
        <fullName evidence="2">Death domain-containing protein</fullName>
    </recommendedName>
</protein>
<accession>A0ABP1QD44</accession>
<feature type="compositionally biased region" description="Low complexity" evidence="1">
    <location>
        <begin position="133"/>
        <end position="144"/>
    </location>
</feature>
<feature type="region of interest" description="Disordered" evidence="1">
    <location>
        <begin position="128"/>
        <end position="155"/>
    </location>
</feature>
<proteinExistence type="predicted"/>
<dbReference type="Pfam" id="PF00531">
    <property type="entry name" value="Death"/>
    <property type="match status" value="1"/>
</dbReference>
<evidence type="ECO:0000313" key="4">
    <source>
        <dbReference type="Proteomes" id="UP001642540"/>
    </source>
</evidence>
<dbReference type="SUPFAM" id="SSF47986">
    <property type="entry name" value="DEATH domain"/>
    <property type="match status" value="1"/>
</dbReference>
<dbReference type="InterPro" id="IPR000488">
    <property type="entry name" value="Death_dom"/>
</dbReference>
<evidence type="ECO:0000313" key="3">
    <source>
        <dbReference type="EMBL" id="CAL8098589.1"/>
    </source>
</evidence>
<feature type="compositionally biased region" description="Polar residues" evidence="1">
    <location>
        <begin position="145"/>
        <end position="155"/>
    </location>
</feature>
<dbReference type="Proteomes" id="UP001642540">
    <property type="component" value="Unassembled WGS sequence"/>
</dbReference>
<dbReference type="InterPro" id="IPR011029">
    <property type="entry name" value="DEATH-like_dom_sf"/>
</dbReference>
<keyword evidence="4" id="KW-1185">Reference proteome</keyword>
<evidence type="ECO:0000259" key="2">
    <source>
        <dbReference type="PROSITE" id="PS50017"/>
    </source>
</evidence>
<dbReference type="EMBL" id="CAXLJM020000030">
    <property type="protein sequence ID" value="CAL8098589.1"/>
    <property type="molecule type" value="Genomic_DNA"/>
</dbReference>
<reference evidence="3 4" key="1">
    <citation type="submission" date="2024-08" db="EMBL/GenBank/DDBJ databases">
        <authorList>
            <person name="Cucini C."/>
            <person name="Frati F."/>
        </authorList>
    </citation>
    <scope>NUCLEOTIDE SEQUENCE [LARGE SCALE GENOMIC DNA]</scope>
</reference>
<sequence length="205" mass="22949">MNLGSTLIIGDEPCTFNAVCETLINAKTATVILSKPMELARSLKIPSDKFVEIREKNGHTSAPSLLFEIVTSWRAQKSSGATLQAFVLVLESLQWNDCADELKKKFCQFESTSFQDSPIYKPVLSPTLTQNMDSTDTDTSSTSTPANTFSKPQWPSDSLPEFHSSIPKCPYCQKWSARVLFKSGEKIRQSRWECRLKAIRPAYGQ</sequence>
<organism evidence="3 4">
    <name type="scientific">Orchesella dallaii</name>
    <dbReference type="NCBI Taxonomy" id="48710"/>
    <lineage>
        <taxon>Eukaryota</taxon>
        <taxon>Metazoa</taxon>
        <taxon>Ecdysozoa</taxon>
        <taxon>Arthropoda</taxon>
        <taxon>Hexapoda</taxon>
        <taxon>Collembola</taxon>
        <taxon>Entomobryomorpha</taxon>
        <taxon>Entomobryoidea</taxon>
        <taxon>Orchesellidae</taxon>
        <taxon>Orchesellinae</taxon>
        <taxon>Orchesella</taxon>
    </lineage>
</organism>